<evidence type="ECO:0000259" key="3">
    <source>
        <dbReference type="Pfam" id="PF00425"/>
    </source>
</evidence>
<proteinExistence type="predicted"/>
<sequence length="450" mass="46995">MWQEIPYVDPLRAYAPWAGEAWAMLLDSGGDDTARGRHAFLAVRPVHTLTADGAGLRRDGVAIGGDPFAALAEALAAFPPPPPGPLPFAGGAVGLFGYELGRHLERAPARHGSGPAELAVGLYDAVAGFDRVARRAWVVAARPQARAKAAALAEAIAAAPPLPPLPPPPGLALRPELTREAYLDRVRRILALIAAGEVYQVNYTQRFRAARPAGLDPFALYRRLRALNPAPFAACLRFGGGLALVSASPERFLSLDRAGRIEARPIKGTRPRAADPAADRAAAAALAASGKDQAENLMITDLLRNDIGRVARLGSVRVPVLRGIESHATVHHLVSVVEGRLRPGLGPVDLLRAAFPGGSITGAPKLRAMEIIDDLEPGPRGPYCGAVGWIGGDGAMDTSIVIRAITLTADEVIAQAGGGIVAESDPAAEHAEMMTKLAPALAALEGEGRC</sequence>
<dbReference type="Proteomes" id="UP001597296">
    <property type="component" value="Unassembled WGS sequence"/>
</dbReference>
<protein>
    <recommendedName>
        <fullName evidence="1">aminodeoxychorismate synthase</fullName>
        <ecNumber evidence="1">2.6.1.85</ecNumber>
    </recommendedName>
</protein>
<evidence type="ECO:0000313" key="5">
    <source>
        <dbReference type="EMBL" id="MFD2234123.1"/>
    </source>
</evidence>
<keyword evidence="2 5" id="KW-0808">Transferase</keyword>
<dbReference type="SUPFAM" id="SSF56322">
    <property type="entry name" value="ADC synthase"/>
    <property type="match status" value="1"/>
</dbReference>
<evidence type="ECO:0000256" key="1">
    <source>
        <dbReference type="ARBA" id="ARBA00013139"/>
    </source>
</evidence>
<evidence type="ECO:0000259" key="4">
    <source>
        <dbReference type="Pfam" id="PF04715"/>
    </source>
</evidence>
<dbReference type="InterPro" id="IPR006805">
    <property type="entry name" value="Anth_synth_I_N"/>
</dbReference>
<dbReference type="Pfam" id="PF00425">
    <property type="entry name" value="Chorismate_bind"/>
    <property type="match status" value="1"/>
</dbReference>
<dbReference type="PANTHER" id="PTHR11236">
    <property type="entry name" value="AMINOBENZOATE/ANTHRANILATE SYNTHASE"/>
    <property type="match status" value="1"/>
</dbReference>
<keyword evidence="6" id="KW-1185">Reference proteome</keyword>
<dbReference type="PANTHER" id="PTHR11236:SF50">
    <property type="entry name" value="AMINODEOXYCHORISMATE SYNTHASE COMPONENT 1"/>
    <property type="match status" value="1"/>
</dbReference>
<accession>A0ABW5CB97</accession>
<evidence type="ECO:0000313" key="6">
    <source>
        <dbReference type="Proteomes" id="UP001597296"/>
    </source>
</evidence>
<dbReference type="Gene3D" id="3.60.120.10">
    <property type="entry name" value="Anthranilate synthase"/>
    <property type="match status" value="1"/>
</dbReference>
<dbReference type="EMBL" id="JBHUIY010000017">
    <property type="protein sequence ID" value="MFD2234123.1"/>
    <property type="molecule type" value="Genomic_DNA"/>
</dbReference>
<organism evidence="5 6">
    <name type="scientific">Phaeospirillum tilakii</name>
    <dbReference type="NCBI Taxonomy" id="741673"/>
    <lineage>
        <taxon>Bacteria</taxon>
        <taxon>Pseudomonadati</taxon>
        <taxon>Pseudomonadota</taxon>
        <taxon>Alphaproteobacteria</taxon>
        <taxon>Rhodospirillales</taxon>
        <taxon>Rhodospirillaceae</taxon>
        <taxon>Phaeospirillum</taxon>
    </lineage>
</organism>
<feature type="domain" description="Chorismate-utilising enzyme C-terminal" evidence="3">
    <location>
        <begin position="179"/>
        <end position="436"/>
    </location>
</feature>
<name>A0ABW5CB97_9PROT</name>
<dbReference type="InterPro" id="IPR005801">
    <property type="entry name" value="ADC_synthase"/>
</dbReference>
<dbReference type="InterPro" id="IPR015890">
    <property type="entry name" value="Chorismate_C"/>
</dbReference>
<dbReference type="PRINTS" id="PR00095">
    <property type="entry name" value="ANTSNTHASEI"/>
</dbReference>
<keyword evidence="5" id="KW-0032">Aminotransferase</keyword>
<dbReference type="GO" id="GO:0046820">
    <property type="term" value="F:4-amino-4-deoxychorismate synthase activity"/>
    <property type="evidence" value="ECO:0007669"/>
    <property type="project" value="UniProtKB-EC"/>
</dbReference>
<evidence type="ECO:0000256" key="2">
    <source>
        <dbReference type="ARBA" id="ARBA00022679"/>
    </source>
</evidence>
<dbReference type="InterPro" id="IPR005802">
    <property type="entry name" value="ADC_synth_comp_1"/>
</dbReference>
<reference evidence="6" key="1">
    <citation type="journal article" date="2019" name="Int. J. Syst. Evol. Microbiol.">
        <title>The Global Catalogue of Microorganisms (GCM) 10K type strain sequencing project: providing services to taxonomists for standard genome sequencing and annotation.</title>
        <authorList>
            <consortium name="The Broad Institute Genomics Platform"/>
            <consortium name="The Broad Institute Genome Sequencing Center for Infectious Disease"/>
            <person name="Wu L."/>
            <person name="Ma J."/>
        </authorList>
    </citation>
    <scope>NUCLEOTIDE SEQUENCE [LARGE SCALE GENOMIC DNA]</scope>
    <source>
        <strain evidence="6">KCTC 15012</strain>
    </source>
</reference>
<feature type="domain" description="Anthranilate synthase component I N-terminal" evidence="4">
    <location>
        <begin position="8"/>
        <end position="137"/>
    </location>
</feature>
<dbReference type="Pfam" id="PF04715">
    <property type="entry name" value="Anth_synt_I_N"/>
    <property type="match status" value="1"/>
</dbReference>
<gene>
    <name evidence="5" type="primary">pabB</name>
    <name evidence="5" type="ORF">ACFSNB_09920</name>
</gene>
<dbReference type="InterPro" id="IPR019999">
    <property type="entry name" value="Anth_synth_I-like"/>
</dbReference>
<dbReference type="EC" id="2.6.1.85" evidence="1"/>
<dbReference type="RefSeq" id="WP_377316030.1">
    <property type="nucleotide sequence ID" value="NZ_JBHUIY010000017.1"/>
</dbReference>
<comment type="caution">
    <text evidence="5">The sequence shown here is derived from an EMBL/GenBank/DDBJ whole genome shotgun (WGS) entry which is preliminary data.</text>
</comment>
<dbReference type="NCBIfam" id="TIGR00553">
    <property type="entry name" value="pabB"/>
    <property type="match status" value="1"/>
</dbReference>